<dbReference type="PANTHER" id="PTHR31301">
    <property type="entry name" value="LOB DOMAIN-CONTAINING PROTEIN 4-RELATED"/>
    <property type="match status" value="1"/>
</dbReference>
<evidence type="ECO:0000313" key="3">
    <source>
        <dbReference type="EMBL" id="JAG89528.1"/>
    </source>
</evidence>
<accession>A0A0C9SB45</accession>
<organism evidence="3">
    <name type="scientific">Wollemia nobilis</name>
    <dbReference type="NCBI Taxonomy" id="56998"/>
    <lineage>
        <taxon>Eukaryota</taxon>
        <taxon>Viridiplantae</taxon>
        <taxon>Streptophyta</taxon>
        <taxon>Embryophyta</taxon>
        <taxon>Tracheophyta</taxon>
        <taxon>Spermatophyta</taxon>
        <taxon>Pinopsida</taxon>
        <taxon>Pinidae</taxon>
        <taxon>Conifers II</taxon>
        <taxon>Araucariales</taxon>
        <taxon>Araucariaceae</taxon>
        <taxon>Wollemia</taxon>
    </lineage>
</organism>
<sequence length="152" mass="16816">MKADMSNPVSPCGACKVQRKKCSDKCLLAPYFPSSDVRKFAIVYGVFGASNIVQQLHELPLEKRADAVSSMVYEATARLRDPVYGCAGRVRQLEEQVGELQAELLNLRWQDSGLTPFCPTLNGALASISDEMSSFPNLDELDSIELWEESLI</sequence>
<dbReference type="PROSITE" id="PS50891">
    <property type="entry name" value="LOB"/>
    <property type="match status" value="1"/>
</dbReference>
<dbReference type="PANTHER" id="PTHR31301:SF206">
    <property type="entry name" value="LOB DOMAIN-CONTAINING PROTEIN 1"/>
    <property type="match status" value="1"/>
</dbReference>
<dbReference type="Pfam" id="PF03195">
    <property type="entry name" value="LOB"/>
    <property type="match status" value="1"/>
</dbReference>
<name>A0A0C9SB45_9CONI</name>
<evidence type="ECO:0000259" key="2">
    <source>
        <dbReference type="PROSITE" id="PS50891"/>
    </source>
</evidence>
<reference evidence="3" key="1">
    <citation type="submission" date="2015-02" db="EMBL/GenBank/DDBJ databases">
        <title>A transcriptome of Wollemia nobilis - a relic of Gondwana.</title>
        <authorList>
            <person name="Chia J.Y."/>
            <person name="Leong Y.S."/>
            <person name="Abdul Karim S."/>
            <person name="Wan Azmi N."/>
            <person name="Hercus R."/>
            <person name="Croft L."/>
        </authorList>
    </citation>
    <scope>NUCLEOTIDE SEQUENCE</scope>
    <source>
        <strain evidence="3">MaeBrown</strain>
        <tissue evidence="3">Leaf</tissue>
    </source>
</reference>
<dbReference type="AlphaFoldDB" id="A0A0C9SB45"/>
<feature type="domain" description="LOB" evidence="2">
    <location>
        <begin position="10"/>
        <end position="111"/>
    </location>
</feature>
<proteinExistence type="inferred from homology"/>
<protein>
    <submittedName>
        <fullName evidence="3">TSA: Wollemia nobilis Ref_Wollemi_Transcript_877_578 transcribed RNA sequence</fullName>
    </submittedName>
</protein>
<comment type="similarity">
    <text evidence="1">Belongs to the LOB domain-containing protein family.</text>
</comment>
<dbReference type="InterPro" id="IPR004883">
    <property type="entry name" value="LOB"/>
</dbReference>
<evidence type="ECO:0000256" key="1">
    <source>
        <dbReference type="ARBA" id="ARBA00005474"/>
    </source>
</evidence>
<dbReference type="EMBL" id="GCHU01000868">
    <property type="protein sequence ID" value="JAG89528.1"/>
    <property type="molecule type" value="Transcribed_RNA"/>
</dbReference>